<name>A0A8H6LTJ9_9AGAR</name>
<protein>
    <recommendedName>
        <fullName evidence="4">Secreted protein</fullName>
    </recommendedName>
</protein>
<evidence type="ECO:0000256" key="1">
    <source>
        <dbReference type="SAM" id="SignalP"/>
    </source>
</evidence>
<gene>
    <name evidence="2" type="ORF">DFP72DRAFT_941898</name>
</gene>
<organism evidence="2 3">
    <name type="scientific">Ephemerocybe angulata</name>
    <dbReference type="NCBI Taxonomy" id="980116"/>
    <lineage>
        <taxon>Eukaryota</taxon>
        <taxon>Fungi</taxon>
        <taxon>Dikarya</taxon>
        <taxon>Basidiomycota</taxon>
        <taxon>Agaricomycotina</taxon>
        <taxon>Agaricomycetes</taxon>
        <taxon>Agaricomycetidae</taxon>
        <taxon>Agaricales</taxon>
        <taxon>Agaricineae</taxon>
        <taxon>Psathyrellaceae</taxon>
        <taxon>Ephemerocybe</taxon>
    </lineage>
</organism>
<feature type="signal peptide" evidence="1">
    <location>
        <begin position="1"/>
        <end position="29"/>
    </location>
</feature>
<keyword evidence="1" id="KW-0732">Signal</keyword>
<keyword evidence="3" id="KW-1185">Reference proteome</keyword>
<accession>A0A8H6LTJ9</accession>
<sequence length="70" mass="7414">MYCVAYARGPTLLLCALCAASSIWVPSCASVASVTVYNGAFGGFCSRLSIQSGTTLIHTSPIHRCVFRLL</sequence>
<proteinExistence type="predicted"/>
<evidence type="ECO:0008006" key="4">
    <source>
        <dbReference type="Google" id="ProtNLM"/>
    </source>
</evidence>
<evidence type="ECO:0000313" key="2">
    <source>
        <dbReference type="EMBL" id="KAF6741709.1"/>
    </source>
</evidence>
<comment type="caution">
    <text evidence="2">The sequence shown here is derived from an EMBL/GenBank/DDBJ whole genome shotgun (WGS) entry which is preliminary data.</text>
</comment>
<reference evidence="2 3" key="1">
    <citation type="submission" date="2020-07" db="EMBL/GenBank/DDBJ databases">
        <title>Comparative genomics of pyrophilous fungi reveals a link between fire events and developmental genes.</title>
        <authorList>
            <consortium name="DOE Joint Genome Institute"/>
            <person name="Steindorff A.S."/>
            <person name="Carver A."/>
            <person name="Calhoun S."/>
            <person name="Stillman K."/>
            <person name="Liu H."/>
            <person name="Lipzen A."/>
            <person name="Pangilinan J."/>
            <person name="Labutti K."/>
            <person name="Bruns T.D."/>
            <person name="Grigoriev I.V."/>
        </authorList>
    </citation>
    <scope>NUCLEOTIDE SEQUENCE [LARGE SCALE GENOMIC DNA]</scope>
    <source>
        <strain evidence="2 3">CBS 144469</strain>
    </source>
</reference>
<dbReference type="AlphaFoldDB" id="A0A8H6LTJ9"/>
<feature type="chain" id="PRO_5034804461" description="Secreted protein" evidence="1">
    <location>
        <begin position="30"/>
        <end position="70"/>
    </location>
</feature>
<evidence type="ECO:0000313" key="3">
    <source>
        <dbReference type="Proteomes" id="UP000521943"/>
    </source>
</evidence>
<dbReference type="Proteomes" id="UP000521943">
    <property type="component" value="Unassembled WGS sequence"/>
</dbReference>
<dbReference type="EMBL" id="JACGCI010000221">
    <property type="protein sequence ID" value="KAF6741709.1"/>
    <property type="molecule type" value="Genomic_DNA"/>
</dbReference>